<dbReference type="Proteomes" id="UP000499080">
    <property type="component" value="Unassembled WGS sequence"/>
</dbReference>
<dbReference type="AlphaFoldDB" id="A0A4Y2JI22"/>
<proteinExistence type="predicted"/>
<sequence>MDLITKCHMQEILAKRTSHRQMCDLPLDRMISARSGITIHVSIPSPEMGPFTSQHNNYWSARGPKNLLTYMATYPHAQCGCSEDMDCVAYEYLCHKKNSVRLHCISNVLTGKLNQQSEYLKHKIILFIVHSKPKHIVTCLKH</sequence>
<accession>A0A4Y2JI22</accession>
<protein>
    <submittedName>
        <fullName evidence="1">Uncharacterized protein</fullName>
    </submittedName>
</protein>
<reference evidence="1 2" key="1">
    <citation type="journal article" date="2019" name="Sci. Rep.">
        <title>Orb-weaving spider Araneus ventricosus genome elucidates the spidroin gene catalogue.</title>
        <authorList>
            <person name="Kono N."/>
            <person name="Nakamura H."/>
            <person name="Ohtoshi R."/>
            <person name="Moran D.A.P."/>
            <person name="Shinohara A."/>
            <person name="Yoshida Y."/>
            <person name="Fujiwara M."/>
            <person name="Mori M."/>
            <person name="Tomita M."/>
            <person name="Arakawa K."/>
        </authorList>
    </citation>
    <scope>NUCLEOTIDE SEQUENCE [LARGE SCALE GENOMIC DNA]</scope>
</reference>
<comment type="caution">
    <text evidence="1">The sequence shown here is derived from an EMBL/GenBank/DDBJ whole genome shotgun (WGS) entry which is preliminary data.</text>
</comment>
<dbReference type="EMBL" id="BGPR01003569">
    <property type="protein sequence ID" value="GBM89750.1"/>
    <property type="molecule type" value="Genomic_DNA"/>
</dbReference>
<keyword evidence="2" id="KW-1185">Reference proteome</keyword>
<evidence type="ECO:0000313" key="2">
    <source>
        <dbReference type="Proteomes" id="UP000499080"/>
    </source>
</evidence>
<name>A0A4Y2JI22_ARAVE</name>
<evidence type="ECO:0000313" key="1">
    <source>
        <dbReference type="EMBL" id="GBM89750.1"/>
    </source>
</evidence>
<organism evidence="1 2">
    <name type="scientific">Araneus ventricosus</name>
    <name type="common">Orbweaver spider</name>
    <name type="synonym">Epeira ventricosa</name>
    <dbReference type="NCBI Taxonomy" id="182803"/>
    <lineage>
        <taxon>Eukaryota</taxon>
        <taxon>Metazoa</taxon>
        <taxon>Ecdysozoa</taxon>
        <taxon>Arthropoda</taxon>
        <taxon>Chelicerata</taxon>
        <taxon>Arachnida</taxon>
        <taxon>Araneae</taxon>
        <taxon>Araneomorphae</taxon>
        <taxon>Entelegynae</taxon>
        <taxon>Araneoidea</taxon>
        <taxon>Araneidae</taxon>
        <taxon>Araneus</taxon>
    </lineage>
</organism>
<gene>
    <name evidence="1" type="ORF">AVEN_212720_1</name>
</gene>